<evidence type="ECO:0000313" key="5">
    <source>
        <dbReference type="EMBL" id="GJJ07354.1"/>
    </source>
</evidence>
<accession>A0AAV5A241</accession>
<dbReference type="EC" id="2.7.8.7" evidence="1"/>
<dbReference type="Pfam" id="PF22624">
    <property type="entry name" value="AASDHPPT_N"/>
    <property type="match status" value="1"/>
</dbReference>
<dbReference type="Pfam" id="PF01648">
    <property type="entry name" value="ACPS"/>
    <property type="match status" value="1"/>
</dbReference>
<reference evidence="5" key="1">
    <citation type="submission" date="2021-10" db="EMBL/GenBank/DDBJ databases">
        <title>De novo Genome Assembly of Clathrus columnatus (Basidiomycota, Fungi) Using Illumina and Nanopore Sequence Data.</title>
        <authorList>
            <person name="Ogiso-Tanaka E."/>
            <person name="Itagaki H."/>
            <person name="Hosoya T."/>
            <person name="Hosaka K."/>
        </authorList>
    </citation>
    <scope>NUCLEOTIDE SEQUENCE</scope>
    <source>
        <strain evidence="5">MO-923</strain>
    </source>
</reference>
<proteinExistence type="predicted"/>
<dbReference type="GO" id="GO:0000287">
    <property type="term" value="F:magnesium ion binding"/>
    <property type="evidence" value="ECO:0007669"/>
    <property type="project" value="InterPro"/>
</dbReference>
<dbReference type="InterPro" id="IPR008278">
    <property type="entry name" value="4-PPantetheinyl_Trfase_dom"/>
</dbReference>
<dbReference type="GO" id="GO:0005829">
    <property type="term" value="C:cytosol"/>
    <property type="evidence" value="ECO:0007669"/>
    <property type="project" value="TreeGrafter"/>
</dbReference>
<keyword evidence="6" id="KW-1185">Reference proteome</keyword>
<evidence type="ECO:0000259" key="4">
    <source>
        <dbReference type="Pfam" id="PF22624"/>
    </source>
</evidence>
<evidence type="ECO:0000256" key="1">
    <source>
        <dbReference type="ARBA" id="ARBA00013172"/>
    </source>
</evidence>
<evidence type="ECO:0000313" key="6">
    <source>
        <dbReference type="Proteomes" id="UP001050691"/>
    </source>
</evidence>
<gene>
    <name evidence="5" type="ORF">Clacol_001555</name>
</gene>
<feature type="domain" description="4'-phosphopantetheinyl transferase N-terminal" evidence="4">
    <location>
        <begin position="20"/>
        <end position="101"/>
    </location>
</feature>
<keyword evidence="2" id="KW-0808">Transferase</keyword>
<dbReference type="AlphaFoldDB" id="A0AAV5A241"/>
<evidence type="ECO:0000259" key="3">
    <source>
        <dbReference type="Pfam" id="PF01648"/>
    </source>
</evidence>
<dbReference type="Proteomes" id="UP001050691">
    <property type="component" value="Unassembled WGS sequence"/>
</dbReference>
<comment type="caution">
    <text evidence="5">The sequence shown here is derived from an EMBL/GenBank/DDBJ whole genome shotgun (WGS) entry which is preliminary data.</text>
</comment>
<name>A0AAV5A241_9AGAM</name>
<protein>
    <recommendedName>
        <fullName evidence="1">holo-[acyl-carrier-protein] synthase</fullName>
        <ecNumber evidence="1">2.7.8.7</ecNumber>
    </recommendedName>
</protein>
<feature type="domain" description="4'-phosphopantetheinyl transferase" evidence="3">
    <location>
        <begin position="113"/>
        <end position="191"/>
    </location>
</feature>
<dbReference type="PANTHER" id="PTHR12215">
    <property type="entry name" value="PHOSPHOPANTETHEINE TRANSFERASE"/>
    <property type="match status" value="1"/>
</dbReference>
<dbReference type="GO" id="GO:0019878">
    <property type="term" value="P:lysine biosynthetic process via aminoadipic acid"/>
    <property type="evidence" value="ECO:0007669"/>
    <property type="project" value="TreeGrafter"/>
</dbReference>
<dbReference type="InterPro" id="IPR050559">
    <property type="entry name" value="P-Pant_transferase_sf"/>
</dbReference>
<evidence type="ECO:0000256" key="2">
    <source>
        <dbReference type="ARBA" id="ARBA00022679"/>
    </source>
</evidence>
<dbReference type="SUPFAM" id="SSF56214">
    <property type="entry name" value="4'-phosphopantetheinyl transferase"/>
    <property type="match status" value="2"/>
</dbReference>
<dbReference type="EMBL" id="BPWL01000002">
    <property type="protein sequence ID" value="GJJ07354.1"/>
    <property type="molecule type" value="Genomic_DNA"/>
</dbReference>
<dbReference type="GO" id="GO:0008897">
    <property type="term" value="F:holo-[acyl-carrier-protein] synthase activity"/>
    <property type="evidence" value="ECO:0007669"/>
    <property type="project" value="UniProtKB-EC"/>
</dbReference>
<dbReference type="PANTHER" id="PTHR12215:SF10">
    <property type="entry name" value="L-AMINOADIPATE-SEMIALDEHYDE DEHYDROGENASE-PHOSPHOPANTETHEINYL TRANSFERASE"/>
    <property type="match status" value="1"/>
</dbReference>
<dbReference type="InterPro" id="IPR037143">
    <property type="entry name" value="4-PPantetheinyl_Trfase_dom_sf"/>
</dbReference>
<sequence>MEVRLVFLPNAITELPTEIFERCLSRLNSDSQARIRRFYHREDAWRSLIGMLLPYNALRDHGSLTENVQFARTSSGKPYLTSPIDMSFNVSHDKQLIAMVTSFRVETNLKAPGLGIDVMRRKIPKGETISSFVRAIDSTLSKSELEMFTPQLDHHTAEKNIFLLWTLKEAYTKALGLGLGFDFERIEYDIPNDVVHIDGIIPRGWHFIMFEIHPPNATDVYQGAVAHFEANDETSSLTALNA</sequence>
<organism evidence="5 6">
    <name type="scientific">Clathrus columnatus</name>
    <dbReference type="NCBI Taxonomy" id="1419009"/>
    <lineage>
        <taxon>Eukaryota</taxon>
        <taxon>Fungi</taxon>
        <taxon>Dikarya</taxon>
        <taxon>Basidiomycota</taxon>
        <taxon>Agaricomycotina</taxon>
        <taxon>Agaricomycetes</taxon>
        <taxon>Phallomycetidae</taxon>
        <taxon>Phallales</taxon>
        <taxon>Clathraceae</taxon>
        <taxon>Clathrus</taxon>
    </lineage>
</organism>
<dbReference type="InterPro" id="IPR055066">
    <property type="entry name" value="AASDHPPT_N"/>
</dbReference>
<dbReference type="Gene3D" id="3.90.470.20">
    <property type="entry name" value="4'-phosphopantetheinyl transferase domain"/>
    <property type="match status" value="2"/>
</dbReference>